<reference evidence="1" key="1">
    <citation type="submission" date="2020-10" db="EMBL/GenBank/DDBJ databases">
        <title>Mucilaginibacter mali sp. nov., isolated from rhizosphere soil of apple orchard.</title>
        <authorList>
            <person name="Lee J.-S."/>
            <person name="Kim H.S."/>
            <person name="Kim J.-S."/>
        </authorList>
    </citation>
    <scope>NUCLEOTIDE SEQUENCE</scope>
    <source>
        <strain evidence="1">KCTC 22746</strain>
    </source>
</reference>
<organism evidence="1 2">
    <name type="scientific">Mucilaginibacter myungsuensis</name>
    <dbReference type="NCBI Taxonomy" id="649104"/>
    <lineage>
        <taxon>Bacteria</taxon>
        <taxon>Pseudomonadati</taxon>
        <taxon>Bacteroidota</taxon>
        <taxon>Sphingobacteriia</taxon>
        <taxon>Sphingobacteriales</taxon>
        <taxon>Sphingobacteriaceae</taxon>
        <taxon>Mucilaginibacter</taxon>
    </lineage>
</organism>
<keyword evidence="2" id="KW-1185">Reference proteome</keyword>
<protein>
    <submittedName>
        <fullName evidence="1">Uncharacterized protein</fullName>
    </submittedName>
</protein>
<evidence type="ECO:0000313" key="2">
    <source>
        <dbReference type="Proteomes" id="UP000622475"/>
    </source>
</evidence>
<dbReference type="AlphaFoldDB" id="A0A929PXF0"/>
<accession>A0A929PXF0</accession>
<proteinExistence type="predicted"/>
<dbReference type="EMBL" id="JADFFL010000005">
    <property type="protein sequence ID" value="MBE9663094.1"/>
    <property type="molecule type" value="Genomic_DNA"/>
</dbReference>
<dbReference type="Proteomes" id="UP000622475">
    <property type="component" value="Unassembled WGS sequence"/>
</dbReference>
<evidence type="ECO:0000313" key="1">
    <source>
        <dbReference type="EMBL" id="MBE9663094.1"/>
    </source>
</evidence>
<gene>
    <name evidence="1" type="ORF">IRJ16_14490</name>
</gene>
<dbReference type="RefSeq" id="WP_194112321.1">
    <property type="nucleotide sequence ID" value="NZ_JADFFL010000005.1"/>
</dbReference>
<name>A0A929PXF0_9SPHI</name>
<sequence length="92" mass="10736">MENLEPKNNKPDFGTLTGIMERFAQIPYEQFQQELHDWFYHSLSEKGIDLQQLQDKGLTHLPELVSAIYHEAEIKQLLNDQSISDEPHNDQA</sequence>
<comment type="caution">
    <text evidence="1">The sequence shown here is derived from an EMBL/GenBank/DDBJ whole genome shotgun (WGS) entry which is preliminary data.</text>
</comment>